<dbReference type="EMBL" id="JAEFCI010006017">
    <property type="protein sequence ID" value="KAG5459952.1"/>
    <property type="molecule type" value="Genomic_DNA"/>
</dbReference>
<name>A0A8H8DJC6_9FUNG</name>
<protein>
    <submittedName>
        <fullName evidence="1">Uncharacterized protein</fullName>
    </submittedName>
</protein>
<dbReference type="Proteomes" id="UP000673691">
    <property type="component" value="Unassembled WGS sequence"/>
</dbReference>
<proteinExistence type="predicted"/>
<accession>A0A8H8DJC6</accession>
<gene>
    <name evidence="1" type="ORF">BJ554DRAFT_8067</name>
</gene>
<dbReference type="AlphaFoldDB" id="A0A8H8DJC6"/>
<keyword evidence="2" id="KW-1185">Reference proteome</keyword>
<evidence type="ECO:0000313" key="2">
    <source>
        <dbReference type="Proteomes" id="UP000673691"/>
    </source>
</evidence>
<evidence type="ECO:0000313" key="1">
    <source>
        <dbReference type="EMBL" id="KAG5459952.1"/>
    </source>
</evidence>
<comment type="caution">
    <text evidence="1">The sequence shown here is derived from an EMBL/GenBank/DDBJ whole genome shotgun (WGS) entry which is preliminary data.</text>
</comment>
<sequence length="136" mass="15573">MSFVGNLRGSGSRGSHVNAAVARGSPSTAKWGAADPFSHIRTHGASLCHDSTTNLRRQFRGWRYDDDAAFLARVLRPAPRQRLDRRNKERQGFPGAGLRRDEHVTFRGKLPEDSGLDGRHRFVFEYVRYRYCRVWT</sequence>
<organism evidence="1 2">
    <name type="scientific">Olpidium bornovanus</name>
    <dbReference type="NCBI Taxonomy" id="278681"/>
    <lineage>
        <taxon>Eukaryota</taxon>
        <taxon>Fungi</taxon>
        <taxon>Fungi incertae sedis</taxon>
        <taxon>Olpidiomycota</taxon>
        <taxon>Olpidiomycotina</taxon>
        <taxon>Olpidiomycetes</taxon>
        <taxon>Olpidiales</taxon>
        <taxon>Olpidiaceae</taxon>
        <taxon>Olpidium</taxon>
    </lineage>
</organism>
<reference evidence="1 2" key="1">
    <citation type="journal article" name="Sci. Rep.">
        <title>Genome-scale phylogenetic analyses confirm Olpidium as the closest living zoosporic fungus to the non-flagellated, terrestrial fungi.</title>
        <authorList>
            <person name="Chang Y."/>
            <person name="Rochon D."/>
            <person name="Sekimoto S."/>
            <person name="Wang Y."/>
            <person name="Chovatia M."/>
            <person name="Sandor L."/>
            <person name="Salamov A."/>
            <person name="Grigoriev I.V."/>
            <person name="Stajich J.E."/>
            <person name="Spatafora J.W."/>
        </authorList>
    </citation>
    <scope>NUCLEOTIDE SEQUENCE [LARGE SCALE GENOMIC DNA]</scope>
    <source>
        <strain evidence="1">S191</strain>
    </source>
</reference>